<proteinExistence type="predicted"/>
<evidence type="ECO:0000313" key="1">
    <source>
        <dbReference type="EMBL" id="MBM7494095.1"/>
    </source>
</evidence>
<reference evidence="1 2" key="1">
    <citation type="submission" date="2021-01" db="EMBL/GenBank/DDBJ databases">
        <title>Sequencing the genomes of 1000 actinobacteria strains.</title>
        <authorList>
            <person name="Klenk H.-P."/>
        </authorList>
    </citation>
    <scope>NUCLEOTIDE SEQUENCE [LARGE SCALE GENOMIC DNA]</scope>
    <source>
        <strain evidence="1 2">DSM 100204</strain>
    </source>
</reference>
<dbReference type="Proteomes" id="UP000764837">
    <property type="component" value="Unassembled WGS sequence"/>
</dbReference>
<gene>
    <name evidence="1" type="ORF">JOD64_005317</name>
</gene>
<evidence type="ECO:0000313" key="2">
    <source>
        <dbReference type="Proteomes" id="UP000764837"/>
    </source>
</evidence>
<dbReference type="EMBL" id="JAFBBP010000001">
    <property type="protein sequence ID" value="MBM7494095.1"/>
    <property type="molecule type" value="Genomic_DNA"/>
</dbReference>
<name>A0ABS2M0V8_9ACTN</name>
<protein>
    <submittedName>
        <fullName evidence="1">Uncharacterized protein</fullName>
    </submittedName>
</protein>
<dbReference type="RefSeq" id="WP_239559668.1">
    <property type="nucleotide sequence ID" value="NZ_JAFBBP010000001.1"/>
</dbReference>
<sequence length="45" mass="4720">MTSDESIVGGGRFDTGQILAHSAATCAHPIMPRQRRRPLAANAAS</sequence>
<keyword evidence="2" id="KW-1185">Reference proteome</keyword>
<organism evidence="1 2">
    <name type="scientific">Micromonospora luteifusca</name>
    <dbReference type="NCBI Taxonomy" id="709860"/>
    <lineage>
        <taxon>Bacteria</taxon>
        <taxon>Bacillati</taxon>
        <taxon>Actinomycetota</taxon>
        <taxon>Actinomycetes</taxon>
        <taxon>Micromonosporales</taxon>
        <taxon>Micromonosporaceae</taxon>
        <taxon>Micromonospora</taxon>
    </lineage>
</organism>
<accession>A0ABS2M0V8</accession>
<comment type="caution">
    <text evidence="1">The sequence shown here is derived from an EMBL/GenBank/DDBJ whole genome shotgun (WGS) entry which is preliminary data.</text>
</comment>